<evidence type="ECO:0000256" key="5">
    <source>
        <dbReference type="ARBA" id="ARBA00023237"/>
    </source>
</evidence>
<dbReference type="Gene3D" id="1.25.40.10">
    <property type="entry name" value="Tetratricopeptide repeat domain"/>
    <property type="match status" value="1"/>
</dbReference>
<evidence type="ECO:0000256" key="3">
    <source>
        <dbReference type="ARBA" id="ARBA00022729"/>
    </source>
</evidence>
<dbReference type="Gene3D" id="1.10.3780.10">
    <property type="entry name" value="SusD-like"/>
    <property type="match status" value="1"/>
</dbReference>
<feature type="signal peptide" evidence="6">
    <location>
        <begin position="1"/>
        <end position="25"/>
    </location>
</feature>
<dbReference type="SUPFAM" id="SSF48452">
    <property type="entry name" value="TPR-like"/>
    <property type="match status" value="1"/>
</dbReference>
<comment type="similarity">
    <text evidence="2">Belongs to the SusD family.</text>
</comment>
<dbReference type="RefSeq" id="WP_342691051.1">
    <property type="nucleotide sequence ID" value="NZ_JBCGDP010000004.1"/>
</dbReference>
<reference evidence="8 9" key="1">
    <citation type="submission" date="2024-03" db="EMBL/GenBank/DDBJ databases">
        <title>Two novel species of the genus Flavobacterium exhibiting potentially degradation of complex polysaccharides.</title>
        <authorList>
            <person name="Lian X."/>
        </authorList>
    </citation>
    <scope>NUCLEOTIDE SEQUENCE [LARGE SCALE GENOMIC DNA]</scope>
    <source>
        <strain evidence="8 9">N6</strain>
    </source>
</reference>
<dbReference type="InterPro" id="IPR012944">
    <property type="entry name" value="SusD_RagB_dom"/>
</dbReference>
<evidence type="ECO:0000259" key="7">
    <source>
        <dbReference type="Pfam" id="PF07980"/>
    </source>
</evidence>
<dbReference type="Proteomes" id="UP001468798">
    <property type="component" value="Unassembled WGS sequence"/>
</dbReference>
<protein>
    <submittedName>
        <fullName evidence="8">RagB/SusD family nutrient uptake outer membrane protein</fullName>
    </submittedName>
</protein>
<evidence type="ECO:0000256" key="1">
    <source>
        <dbReference type="ARBA" id="ARBA00004442"/>
    </source>
</evidence>
<evidence type="ECO:0000313" key="9">
    <source>
        <dbReference type="Proteomes" id="UP001468798"/>
    </source>
</evidence>
<dbReference type="Pfam" id="PF07980">
    <property type="entry name" value="SusD_RagB"/>
    <property type="match status" value="1"/>
</dbReference>
<name>A0ABU9NL02_9FLAO</name>
<keyword evidence="4" id="KW-0472">Membrane</keyword>
<proteinExistence type="inferred from homology"/>
<comment type="subcellular location">
    <subcellularLocation>
        <location evidence="1">Cell outer membrane</location>
    </subcellularLocation>
</comment>
<feature type="chain" id="PRO_5046670299" evidence="6">
    <location>
        <begin position="26"/>
        <end position="530"/>
    </location>
</feature>
<dbReference type="Gene3D" id="1.25.40.390">
    <property type="match status" value="1"/>
</dbReference>
<keyword evidence="3 6" id="KW-0732">Signal</keyword>
<gene>
    <name evidence="8" type="ORF">WFZ86_05745</name>
</gene>
<evidence type="ECO:0000313" key="8">
    <source>
        <dbReference type="EMBL" id="MEM0575994.1"/>
    </source>
</evidence>
<keyword evidence="9" id="KW-1185">Reference proteome</keyword>
<sequence length="530" mass="58312">MKNSIKLLGLMLVMMVVLFPSCTNDLNQSPEGNNDAVNGEEFFKNPTSYKQFLAKLYAGYATTGQQGPAGSGDIAGIDEGASQYIRGFWLMQELTTDEAVIAWNDGTIHDFHNQSWSSLDTFIAATFARFSFQIVNCNEFLRQTTDEKLATRGIDAATIAEIKTYRAEARFLRALTYWHLLDAFGGGSIVTENAPTTFYYPDYASSAEIFKFIDDEITAFTPDLKAPKTNELNRVGQAAAWMLQAKLYMNSKAYIGTDKYAEALPLINKVIATGYSINPSYKDLFLADNDSNGAQNEFIFAIAFDGLNTKTYGGTTFLVHASVGGDMKPENYGVNGGWAGIRTTSAFVNKFNGTSGDVRGNFFTNGQSKEIKEIGNFKDGYAIQKFSNLTKAGVQGSDKAGDFVDTDFPIFRLADAYLMYAECNLRGAGGVNTTALQYINALRTRSNAPTISLGEMNLDFILDERARELHWEGHRRTDLIRFGKFTGGAYLWPWKGGIATGTATPSFRNVFPIPANSIAANPKLKQNPGY</sequence>
<evidence type="ECO:0000256" key="4">
    <source>
        <dbReference type="ARBA" id="ARBA00023136"/>
    </source>
</evidence>
<feature type="domain" description="RagB/SusD" evidence="7">
    <location>
        <begin position="375"/>
        <end position="530"/>
    </location>
</feature>
<dbReference type="CDD" id="cd08977">
    <property type="entry name" value="SusD"/>
    <property type="match status" value="1"/>
</dbReference>
<accession>A0ABU9NL02</accession>
<evidence type="ECO:0000256" key="2">
    <source>
        <dbReference type="ARBA" id="ARBA00006275"/>
    </source>
</evidence>
<dbReference type="EMBL" id="JBCGDP010000004">
    <property type="protein sequence ID" value="MEM0575994.1"/>
    <property type="molecule type" value="Genomic_DNA"/>
</dbReference>
<comment type="caution">
    <text evidence="8">The sequence shown here is derived from an EMBL/GenBank/DDBJ whole genome shotgun (WGS) entry which is preliminary data.</text>
</comment>
<organism evidence="8 9">
    <name type="scientific">Flavobacterium polysaccharolyticum</name>
    <dbReference type="NCBI Taxonomy" id="3133148"/>
    <lineage>
        <taxon>Bacteria</taxon>
        <taxon>Pseudomonadati</taxon>
        <taxon>Bacteroidota</taxon>
        <taxon>Flavobacteriia</taxon>
        <taxon>Flavobacteriales</taxon>
        <taxon>Flavobacteriaceae</taxon>
        <taxon>Flavobacterium</taxon>
    </lineage>
</organism>
<evidence type="ECO:0000256" key="6">
    <source>
        <dbReference type="SAM" id="SignalP"/>
    </source>
</evidence>
<keyword evidence="5" id="KW-0998">Cell outer membrane</keyword>
<dbReference type="InterPro" id="IPR011990">
    <property type="entry name" value="TPR-like_helical_dom_sf"/>
</dbReference>